<evidence type="ECO:0000313" key="3">
    <source>
        <dbReference type="Proteomes" id="UP000232323"/>
    </source>
</evidence>
<keyword evidence="3" id="KW-1185">Reference proteome</keyword>
<dbReference type="GO" id="GO:2001070">
    <property type="term" value="F:starch binding"/>
    <property type="evidence" value="ECO:0007669"/>
    <property type="project" value="InterPro"/>
</dbReference>
<dbReference type="OrthoDB" id="550577at2759"/>
<dbReference type="PROSITE" id="PS51166">
    <property type="entry name" value="CBM20"/>
    <property type="match status" value="1"/>
</dbReference>
<dbReference type="AlphaFoldDB" id="A0A250X9E9"/>
<accession>A0A250X9E9</accession>
<sequence length="166" mass="18667">MADPIIVSMTSHGRTSGGYYDTISPPVLPKMRKSLSRAEVQVLHDQIETRSKALITLEDMETASRTIVRFSLCSRVGLGEAWKIVGNSPELGRFMPEIAPYMEWTNGDVWVLDVRLREGVHSFKAVLKRADRAYVYESGENRSLKVPADMLDDVVLSVNLEPQLPY</sequence>
<dbReference type="Pfam" id="PF00686">
    <property type="entry name" value="CBM_20"/>
    <property type="match status" value="1"/>
</dbReference>
<dbReference type="InterPro" id="IPR002044">
    <property type="entry name" value="CBM20"/>
</dbReference>
<comment type="caution">
    <text evidence="2">The sequence shown here is derived from an EMBL/GenBank/DDBJ whole genome shotgun (WGS) entry which is preliminary data.</text>
</comment>
<dbReference type="InterPro" id="IPR013783">
    <property type="entry name" value="Ig-like_fold"/>
</dbReference>
<name>A0A250X9E9_9CHLO</name>
<dbReference type="SUPFAM" id="SSF49452">
    <property type="entry name" value="Starch-binding domain-like"/>
    <property type="match status" value="1"/>
</dbReference>
<evidence type="ECO:0000259" key="1">
    <source>
        <dbReference type="PROSITE" id="PS51166"/>
    </source>
</evidence>
<reference evidence="2 3" key="1">
    <citation type="submission" date="2017-08" db="EMBL/GenBank/DDBJ databases">
        <title>Acidophilic green algal genome provides insights into adaptation to an acidic environment.</title>
        <authorList>
            <person name="Hirooka S."/>
            <person name="Hirose Y."/>
            <person name="Kanesaki Y."/>
            <person name="Higuchi S."/>
            <person name="Fujiwara T."/>
            <person name="Onuma R."/>
            <person name="Era A."/>
            <person name="Ohbayashi R."/>
            <person name="Uzuka A."/>
            <person name="Nozaki H."/>
            <person name="Yoshikawa H."/>
            <person name="Miyagishima S.Y."/>
        </authorList>
    </citation>
    <scope>NUCLEOTIDE SEQUENCE [LARGE SCALE GENOMIC DNA]</scope>
    <source>
        <strain evidence="2 3">NIES-2499</strain>
    </source>
</reference>
<feature type="domain" description="CBM20" evidence="1">
    <location>
        <begin position="60"/>
        <end position="164"/>
    </location>
</feature>
<proteinExistence type="predicted"/>
<dbReference type="Proteomes" id="UP000232323">
    <property type="component" value="Unassembled WGS sequence"/>
</dbReference>
<protein>
    <recommendedName>
        <fullName evidence="1">CBM20 domain-containing protein</fullName>
    </recommendedName>
</protein>
<dbReference type="Gene3D" id="2.60.40.10">
    <property type="entry name" value="Immunoglobulins"/>
    <property type="match status" value="1"/>
</dbReference>
<dbReference type="InterPro" id="IPR013784">
    <property type="entry name" value="Carb-bd-like_fold"/>
</dbReference>
<dbReference type="STRING" id="1157962.A0A250X9E9"/>
<organism evidence="2 3">
    <name type="scientific">Chlamydomonas eustigma</name>
    <dbReference type="NCBI Taxonomy" id="1157962"/>
    <lineage>
        <taxon>Eukaryota</taxon>
        <taxon>Viridiplantae</taxon>
        <taxon>Chlorophyta</taxon>
        <taxon>core chlorophytes</taxon>
        <taxon>Chlorophyceae</taxon>
        <taxon>CS clade</taxon>
        <taxon>Chlamydomonadales</taxon>
        <taxon>Chlamydomonadaceae</taxon>
        <taxon>Chlamydomonas</taxon>
    </lineage>
</organism>
<dbReference type="SMART" id="SM01065">
    <property type="entry name" value="CBM_2"/>
    <property type="match status" value="1"/>
</dbReference>
<evidence type="ECO:0000313" key="2">
    <source>
        <dbReference type="EMBL" id="GAX79704.1"/>
    </source>
</evidence>
<gene>
    <name evidence="2" type="ORF">CEUSTIGMA_g7145.t1</name>
</gene>
<dbReference type="EMBL" id="BEGY01000045">
    <property type="protein sequence ID" value="GAX79704.1"/>
    <property type="molecule type" value="Genomic_DNA"/>
</dbReference>